<keyword evidence="1" id="KW-0812">Transmembrane</keyword>
<evidence type="ECO:0000313" key="2">
    <source>
        <dbReference type="EMBL" id="BAD80093.1"/>
    </source>
</evidence>
<proteinExistence type="predicted"/>
<feature type="transmembrane region" description="Helical" evidence="1">
    <location>
        <begin position="54"/>
        <end position="78"/>
    </location>
</feature>
<feature type="transmembrane region" description="Helical" evidence="1">
    <location>
        <begin position="9"/>
        <end position="27"/>
    </location>
</feature>
<protein>
    <recommendedName>
        <fullName evidence="4">DUF3307 domain-containing protein</fullName>
    </recommendedName>
</protein>
<dbReference type="EMBL" id="AP008231">
    <property type="protein sequence ID" value="BAD80093.1"/>
    <property type="molecule type" value="Genomic_DNA"/>
</dbReference>
<gene>
    <name evidence="2" type="ordered locus">syc1903_d</name>
</gene>
<organism evidence="2 3">
    <name type="scientific">Synechococcus sp. (strain ATCC 27144 / PCC 6301 / SAUG 1402/1)</name>
    <name type="common">Anacystis nidulans</name>
    <dbReference type="NCBI Taxonomy" id="269084"/>
    <lineage>
        <taxon>Bacteria</taxon>
        <taxon>Bacillati</taxon>
        <taxon>Cyanobacteriota</taxon>
        <taxon>Cyanophyceae</taxon>
        <taxon>Synechococcales</taxon>
        <taxon>Synechococcaceae</taxon>
        <taxon>Synechococcus</taxon>
    </lineage>
</organism>
<reference evidence="2 3" key="1">
    <citation type="journal article" date="2007" name="Photosyn. Res.">
        <title>Complete nucleotide sequence of the freshwater unicellular cyanobacterium Synechococcus elongatus PCC 6301 chromosome: gene content and organization.</title>
        <authorList>
            <person name="Sugita C."/>
            <person name="Ogata K."/>
            <person name="Shikata M."/>
            <person name="Jikuya H."/>
            <person name="Takano J."/>
            <person name="Furumichi M."/>
            <person name="Kanehisa M."/>
            <person name="Omata T."/>
            <person name="Sugiura M."/>
            <person name="Sugita M."/>
        </authorList>
    </citation>
    <scope>NUCLEOTIDE SEQUENCE [LARGE SCALE GENOMIC DNA]</scope>
    <source>
        <strain evidence="3">ATCC 27144 / PCC 6301 / SAUG 1402/1</strain>
    </source>
</reference>
<keyword evidence="1" id="KW-0472">Membrane</keyword>
<keyword evidence="1" id="KW-1133">Transmembrane helix</keyword>
<dbReference type="AlphaFoldDB" id="A0A0H3K498"/>
<accession>A0A0H3K498</accession>
<dbReference type="Pfam" id="PF11750">
    <property type="entry name" value="DUF3307"/>
    <property type="match status" value="1"/>
</dbReference>
<evidence type="ECO:0000313" key="3">
    <source>
        <dbReference type="Proteomes" id="UP000001175"/>
    </source>
</evidence>
<sequence length="122" mass="13668">MATRDKSDVIAQGGTLLFLLIAGHFLGDFGLQSDTMAREKSRHSTTPLQKSVPWYWWLSAHTLIHGGIVTLLTGSGLLGMIEVGIHAIADWLKCENRTTLLQDQILHLLTKLGFWLWLLQTM</sequence>
<dbReference type="Proteomes" id="UP000001175">
    <property type="component" value="Chromosome"/>
</dbReference>
<dbReference type="KEGG" id="syc:syc1903_d"/>
<dbReference type="RefSeq" id="WP_011244213.1">
    <property type="nucleotide sequence ID" value="NC_006576.1"/>
</dbReference>
<evidence type="ECO:0000256" key="1">
    <source>
        <dbReference type="SAM" id="Phobius"/>
    </source>
</evidence>
<dbReference type="eggNOG" id="ENOG50339AC">
    <property type="taxonomic scope" value="Bacteria"/>
</dbReference>
<evidence type="ECO:0008006" key="4">
    <source>
        <dbReference type="Google" id="ProtNLM"/>
    </source>
</evidence>
<dbReference type="InterPro" id="IPR021737">
    <property type="entry name" value="Phage_phiKZ_Orf197"/>
</dbReference>
<name>A0A0H3K498_SYNP6</name>